<comment type="catalytic activity">
    <reaction evidence="1">
        <text>ATP + protein L-histidine = ADP + protein N-phospho-L-histidine.</text>
        <dbReference type="EC" id="2.7.13.3"/>
    </reaction>
</comment>
<keyword evidence="10" id="KW-0812">Transmembrane</keyword>
<comment type="caution">
    <text evidence="13">The sequence shown here is derived from an EMBL/GenBank/DDBJ whole genome shotgun (WGS) entry which is preliminary data.</text>
</comment>
<keyword evidence="7" id="KW-0067">ATP-binding</keyword>
<keyword evidence="5" id="KW-0547">Nucleotide-binding</keyword>
<dbReference type="EC" id="2.7.13.3" evidence="2"/>
<gene>
    <name evidence="13" type="ORF">GCM10023329_35730</name>
</gene>
<evidence type="ECO:0000259" key="11">
    <source>
        <dbReference type="Pfam" id="PF07730"/>
    </source>
</evidence>
<feature type="transmembrane region" description="Helical" evidence="10">
    <location>
        <begin position="217"/>
        <end position="242"/>
    </location>
</feature>
<evidence type="ECO:0000313" key="14">
    <source>
        <dbReference type="Proteomes" id="UP001501147"/>
    </source>
</evidence>
<feature type="compositionally biased region" description="Low complexity" evidence="9">
    <location>
        <begin position="79"/>
        <end position="92"/>
    </location>
</feature>
<feature type="region of interest" description="Disordered" evidence="9">
    <location>
        <begin position="1"/>
        <end position="105"/>
    </location>
</feature>
<dbReference type="InterPro" id="IPR025828">
    <property type="entry name" value="Put_sensor_dom"/>
</dbReference>
<feature type="domain" description="Signal transduction histidine kinase subgroup 3 dimerisation and phosphoacceptor" evidence="11">
    <location>
        <begin position="286"/>
        <end position="351"/>
    </location>
</feature>
<keyword evidence="10" id="KW-1133">Transmembrane helix</keyword>
<dbReference type="SUPFAM" id="SSF55874">
    <property type="entry name" value="ATPase domain of HSP90 chaperone/DNA topoisomerase II/histidine kinase"/>
    <property type="match status" value="1"/>
</dbReference>
<dbReference type="InterPro" id="IPR036890">
    <property type="entry name" value="HATPase_C_sf"/>
</dbReference>
<evidence type="ECO:0000256" key="5">
    <source>
        <dbReference type="ARBA" id="ARBA00022741"/>
    </source>
</evidence>
<keyword evidence="4" id="KW-0808">Transferase</keyword>
<evidence type="ECO:0000256" key="10">
    <source>
        <dbReference type="SAM" id="Phobius"/>
    </source>
</evidence>
<evidence type="ECO:0000256" key="6">
    <source>
        <dbReference type="ARBA" id="ARBA00022777"/>
    </source>
</evidence>
<accession>A0ABP9ALN8</accession>
<dbReference type="PANTHER" id="PTHR24421">
    <property type="entry name" value="NITRATE/NITRITE SENSOR PROTEIN NARX-RELATED"/>
    <property type="match status" value="1"/>
</dbReference>
<dbReference type="CDD" id="cd16917">
    <property type="entry name" value="HATPase_UhpB-NarQ-NarX-like"/>
    <property type="match status" value="1"/>
</dbReference>
<dbReference type="InterPro" id="IPR011712">
    <property type="entry name" value="Sig_transdc_His_kin_sub3_dim/P"/>
</dbReference>
<sequence>MAPRRVARTARARAAGEPPSAALRRAAPRSRRGHGPGPHGVGRRGRAGAGWGYPHSAPPTDPMASGARSVQAGRMTVSKIASGAAKGPASAPVDGYAPGEDAPPPVRHVLDRRTFRELSFLLLDLPAGLLGFVYAVVTVSLGAGLSVTVVGLPLLAGGLAGARLLGRLERGRARALLGVRIEEPSPLPGGGGLLPWVWRRLKDPVAWRTVLYAFVRLPWAVAVFAVMLTSSLVLFPLVPYLARGLANADRAMVRGLLSPSDELERRIAELESGRGVVVDSAAADLRRIERDLHDGAQARLVALAMGLGLAKEKLLEDPDAAAAMVDEAHGEVKLALKELRDLARGIHPAVLTDRGLDAALSSLASRCTAPVAVTVDLSSRPAQAIEGIAYFTVSELLQNVSKHAGASRVTVDVWRADRRLLIQVVDDGRGGARLEGGTGMAGLAERLGAVDGLFALDSPVGGPTTVTAELPWRERG</sequence>
<evidence type="ECO:0000256" key="9">
    <source>
        <dbReference type="SAM" id="MobiDB-lite"/>
    </source>
</evidence>
<evidence type="ECO:0000259" key="12">
    <source>
        <dbReference type="Pfam" id="PF13796"/>
    </source>
</evidence>
<name>A0ABP9ALN8_9ACTN</name>
<dbReference type="Gene3D" id="1.20.5.1930">
    <property type="match status" value="1"/>
</dbReference>
<feature type="transmembrane region" description="Helical" evidence="10">
    <location>
        <begin position="143"/>
        <end position="165"/>
    </location>
</feature>
<evidence type="ECO:0000256" key="2">
    <source>
        <dbReference type="ARBA" id="ARBA00012438"/>
    </source>
</evidence>
<dbReference type="EMBL" id="BAABJV010000009">
    <property type="protein sequence ID" value="GAA4782556.1"/>
    <property type="molecule type" value="Genomic_DNA"/>
</dbReference>
<organism evidence="13 14">
    <name type="scientific">Streptomyces sanyensis</name>
    <dbReference type="NCBI Taxonomy" id="568869"/>
    <lineage>
        <taxon>Bacteria</taxon>
        <taxon>Bacillati</taxon>
        <taxon>Actinomycetota</taxon>
        <taxon>Actinomycetes</taxon>
        <taxon>Kitasatosporales</taxon>
        <taxon>Streptomycetaceae</taxon>
        <taxon>Streptomyces</taxon>
    </lineage>
</organism>
<keyword evidence="10" id="KW-0472">Membrane</keyword>
<reference evidence="14" key="1">
    <citation type="journal article" date="2019" name="Int. J. Syst. Evol. Microbiol.">
        <title>The Global Catalogue of Microorganisms (GCM) 10K type strain sequencing project: providing services to taxonomists for standard genome sequencing and annotation.</title>
        <authorList>
            <consortium name="The Broad Institute Genomics Platform"/>
            <consortium name="The Broad Institute Genome Sequencing Center for Infectious Disease"/>
            <person name="Wu L."/>
            <person name="Ma J."/>
        </authorList>
    </citation>
    <scope>NUCLEOTIDE SEQUENCE [LARGE SCALE GENOMIC DNA]</scope>
    <source>
        <strain evidence="14">JCM 18324</strain>
    </source>
</reference>
<keyword evidence="8" id="KW-0902">Two-component regulatory system</keyword>
<evidence type="ECO:0000313" key="13">
    <source>
        <dbReference type="EMBL" id="GAA4782556.1"/>
    </source>
</evidence>
<dbReference type="Proteomes" id="UP001501147">
    <property type="component" value="Unassembled WGS sequence"/>
</dbReference>
<feature type="compositionally biased region" description="Low complexity" evidence="9">
    <location>
        <begin position="12"/>
        <end position="25"/>
    </location>
</feature>
<feature type="transmembrane region" description="Helical" evidence="10">
    <location>
        <begin position="118"/>
        <end position="137"/>
    </location>
</feature>
<evidence type="ECO:0000256" key="4">
    <source>
        <dbReference type="ARBA" id="ARBA00022679"/>
    </source>
</evidence>
<keyword evidence="3" id="KW-0597">Phosphoprotein</keyword>
<evidence type="ECO:0000256" key="7">
    <source>
        <dbReference type="ARBA" id="ARBA00022840"/>
    </source>
</evidence>
<feature type="domain" description="Putative sensor" evidence="12">
    <location>
        <begin position="120"/>
        <end position="231"/>
    </location>
</feature>
<dbReference type="Gene3D" id="3.30.565.10">
    <property type="entry name" value="Histidine kinase-like ATPase, C-terminal domain"/>
    <property type="match status" value="1"/>
</dbReference>
<dbReference type="Pfam" id="PF13796">
    <property type="entry name" value="Sensor"/>
    <property type="match status" value="1"/>
</dbReference>
<keyword evidence="14" id="KW-1185">Reference proteome</keyword>
<dbReference type="InterPro" id="IPR050482">
    <property type="entry name" value="Sensor_HK_TwoCompSys"/>
</dbReference>
<evidence type="ECO:0000256" key="3">
    <source>
        <dbReference type="ARBA" id="ARBA00022553"/>
    </source>
</evidence>
<dbReference type="PANTHER" id="PTHR24421:SF10">
    <property type="entry name" value="NITRATE_NITRITE SENSOR PROTEIN NARQ"/>
    <property type="match status" value="1"/>
</dbReference>
<keyword evidence="6" id="KW-0418">Kinase</keyword>
<evidence type="ECO:0000256" key="8">
    <source>
        <dbReference type="ARBA" id="ARBA00023012"/>
    </source>
</evidence>
<dbReference type="Pfam" id="PF07730">
    <property type="entry name" value="HisKA_3"/>
    <property type="match status" value="1"/>
</dbReference>
<proteinExistence type="predicted"/>
<feature type="compositionally biased region" description="Basic residues" evidence="9">
    <location>
        <begin position="1"/>
        <end position="11"/>
    </location>
</feature>
<evidence type="ECO:0000256" key="1">
    <source>
        <dbReference type="ARBA" id="ARBA00000085"/>
    </source>
</evidence>
<protein>
    <recommendedName>
        <fullName evidence="2">histidine kinase</fullName>
        <ecNumber evidence="2">2.7.13.3</ecNumber>
    </recommendedName>
</protein>